<evidence type="ECO:0000313" key="1">
    <source>
        <dbReference type="EMBL" id="KAI3667568.1"/>
    </source>
</evidence>
<accession>A0ACB8XIT3</accession>
<comment type="caution">
    <text evidence="1">The sequence shown here is derived from an EMBL/GenBank/DDBJ whole genome shotgun (WGS) entry which is preliminary data.</text>
</comment>
<organism evidence="1 2">
    <name type="scientific">Arctium lappa</name>
    <name type="common">Greater burdock</name>
    <name type="synonym">Lappa major</name>
    <dbReference type="NCBI Taxonomy" id="4217"/>
    <lineage>
        <taxon>Eukaryota</taxon>
        <taxon>Viridiplantae</taxon>
        <taxon>Streptophyta</taxon>
        <taxon>Embryophyta</taxon>
        <taxon>Tracheophyta</taxon>
        <taxon>Spermatophyta</taxon>
        <taxon>Magnoliopsida</taxon>
        <taxon>eudicotyledons</taxon>
        <taxon>Gunneridae</taxon>
        <taxon>Pentapetalae</taxon>
        <taxon>asterids</taxon>
        <taxon>campanulids</taxon>
        <taxon>Asterales</taxon>
        <taxon>Asteraceae</taxon>
        <taxon>Carduoideae</taxon>
        <taxon>Cardueae</taxon>
        <taxon>Arctiinae</taxon>
        <taxon>Arctium</taxon>
    </lineage>
</organism>
<protein>
    <submittedName>
        <fullName evidence="1">Uncharacterized protein</fullName>
    </submittedName>
</protein>
<dbReference type="EMBL" id="CM042063">
    <property type="protein sequence ID" value="KAI3667568.1"/>
    <property type="molecule type" value="Genomic_DNA"/>
</dbReference>
<evidence type="ECO:0000313" key="2">
    <source>
        <dbReference type="Proteomes" id="UP001055879"/>
    </source>
</evidence>
<sequence length="1042" mass="114451">MGKMDGHLGNFQSSIVENRSIDKDNMVSFVVLCSSRSSILHLLSPLFDSSTTETMSDEGEKTCPLCAEEMDLTDQQLKPCKCGYEICVWCWHHIMDMAEKDNTEGRCPACRTPYNKEKIVGTASKCERLDTGMSVEKKQKSQKGKIKSSEGRKQLGSVRVIQRNLVYIVGLPLNLADEDLLQQKEYFGQYGKVLKVSISRTAAGAIQQFANSTCSVYITYSKEEEAVRSIQSAHGFVLEGRPLRACFGTTKYCHAWLRNAPCTNADCLYLHEFGPQEDSFTKDEIISAYTRNRVQQITGATTEMQRRSGNLLPPPADDHSINSTSPWAKPISKSTTNNPANSMKVSPPNSSSGRSVALPAAASWGTRASNSQPIVANVASFKGPSKQQADSCSTTLSFSSAVVSPLSHGDEIIKKHSEENHTFQEEGNPVSMKKVVGMDHRRALSETLVTAGLPSSSTSSSQLFTSSPKDKNISGNVVPDFSSSSEISRQYSNPVLDKDLNVADEGRIHNLSSIDKNQRLQHCEAEQFAESLVSNEAEIPAKLSVDLSVAREQSDLVSNLQMKIAQVAISEAEEDLQSFNDQRLMDTEVVTQTSYIQNLPHLSPQHAYISANGSLDPPSVDQNLEKAPKHTFNRYSSTLVSNSSIGISNGHSSFHGTERGRRQMGMSEEATAAKGAHSGTSDLGESSIISNILSMDFDPWDESLTSPQNLAKFLGGSDKQPESHRVLSSRKTQNSSQSRFAFARQDECTDQGINYAPNLSDFGRGLEHKNYSSGFGGNNSSYYDNKLSDGNGFSSFNYEESDNFATNYSPMSENKISGSRAQVSAPPGFSGLNRAPPPGFTSHERMEQTFDNLSGNHMFDTSPLLRKAHQASAPVNIGGVSDFEFMDPAILAVGGRVPSGLNSPGLDMKSNFHTQPNSFENDVRLQLLMQRSFSQQNPRFTELGDGYPQQTGSYGIPSRMVEQSLPNNHSPYQQTNFQQPRSSLISNGHWNGWNEAQGGNDIAIAELLRNERLGFNRYYSGHEDTKFQLSTSGDLYNRTYGI</sequence>
<name>A0ACB8XIT3_ARCLA</name>
<gene>
    <name evidence="1" type="ORF">L6452_42634</name>
</gene>
<dbReference type="Proteomes" id="UP001055879">
    <property type="component" value="Linkage Group LG17"/>
</dbReference>
<reference evidence="1 2" key="2">
    <citation type="journal article" date="2022" name="Mol. Ecol. Resour.">
        <title>The genomes of chicory, endive, great burdock and yacon provide insights into Asteraceae paleo-polyploidization history and plant inulin production.</title>
        <authorList>
            <person name="Fan W."/>
            <person name="Wang S."/>
            <person name="Wang H."/>
            <person name="Wang A."/>
            <person name="Jiang F."/>
            <person name="Liu H."/>
            <person name="Zhao H."/>
            <person name="Xu D."/>
            <person name="Zhang Y."/>
        </authorList>
    </citation>
    <scope>NUCLEOTIDE SEQUENCE [LARGE SCALE GENOMIC DNA]</scope>
    <source>
        <strain evidence="2">cv. Niubang</strain>
    </source>
</reference>
<proteinExistence type="predicted"/>
<reference evidence="2" key="1">
    <citation type="journal article" date="2022" name="Mol. Ecol. Resour.">
        <title>The genomes of chicory, endive, great burdock and yacon provide insights into Asteraceae palaeo-polyploidization history and plant inulin production.</title>
        <authorList>
            <person name="Fan W."/>
            <person name="Wang S."/>
            <person name="Wang H."/>
            <person name="Wang A."/>
            <person name="Jiang F."/>
            <person name="Liu H."/>
            <person name="Zhao H."/>
            <person name="Xu D."/>
            <person name="Zhang Y."/>
        </authorList>
    </citation>
    <scope>NUCLEOTIDE SEQUENCE [LARGE SCALE GENOMIC DNA]</scope>
    <source>
        <strain evidence="2">cv. Niubang</strain>
    </source>
</reference>
<keyword evidence="2" id="KW-1185">Reference proteome</keyword>